<gene>
    <name evidence="3" type="ORF">C4N9_12595</name>
</gene>
<feature type="chain" id="PRO_5015508545" description="DUF4139 domain-containing protein" evidence="2">
    <location>
        <begin position="29"/>
        <end position="647"/>
    </location>
</feature>
<dbReference type="PANTHER" id="PTHR38075">
    <property type="entry name" value="DUF4139 DOMAIN-CONTAINING PROTEIN"/>
    <property type="match status" value="1"/>
</dbReference>
<evidence type="ECO:0000256" key="2">
    <source>
        <dbReference type="SAM" id="SignalP"/>
    </source>
</evidence>
<dbReference type="EMBL" id="QEYD01000007">
    <property type="protein sequence ID" value="PWE28181.1"/>
    <property type="molecule type" value="Genomic_DNA"/>
</dbReference>
<sequence length="647" mass="70805">MLFHLPHSRLRRRLRNTVILSLSGLALAMPLHAETAINAVTLSTAGLAMIEAEGQMGVEPITLSVARDDIDDFLKSLWVLDPAGAVPFVTMTGPGSFEDAFAHFPFAPQDVTDPVRLFGTMIGAPLIVERRGEQWQGLNMGVTQREGEHGTVPVLNLQAEDGTLHSFEMDDALGVRFADAADQATLSDALRAWRASANPRRVELTLDSEDRTPRDVGLVYLQDAPLWRTAWRAVDTDEGIRLIGWAVVENTTGIDWDNIQLTLATGSVRAIEAQLYARTYAHREQAGDYPAPAPMIAAEPQFRGAIAEMAPSGGRAAMADMADSAASVSVSADDGDSFSRFTLGTPVTLAAGQMMSVPFLSEDLPDARLVLYRGGQGDVHPVIALSLENPLPLRLPAGVLTLYEDGRGHAGDAMIPELAPGATEIVDFARDTAVEVREETTSTEAVREMRIAGGMLHVSEDLERRVTYRIEGAADEAREVTIDHPRRAGWRVSSATGPEERPDAWRWVVEVPAGERAQLVVTERQPRTRRVGVLDMDVPTLAYWEGRAVSDEVRETLARIAELRREVLESENAQRRLAGEVQALEREQERLVNLIVQLGDDSQANRERRARVDAIDAEIVQARDASEAAGERVETLRAQIREIVGAR</sequence>
<organism evidence="3 4">
    <name type="scientific">Pararhodobacter marinus</name>
    <dbReference type="NCBI Taxonomy" id="2184063"/>
    <lineage>
        <taxon>Bacteria</taxon>
        <taxon>Pseudomonadati</taxon>
        <taxon>Pseudomonadota</taxon>
        <taxon>Alphaproteobacteria</taxon>
        <taxon>Rhodobacterales</taxon>
        <taxon>Paracoccaceae</taxon>
        <taxon>Pararhodobacter</taxon>
    </lineage>
</organism>
<reference evidence="3 4" key="1">
    <citation type="submission" date="2018-05" db="EMBL/GenBank/DDBJ databases">
        <title>Pararhodobacter marina sp. nov., isolated from deep-sea water of the Indian Ocean.</title>
        <authorList>
            <person name="Lai Q.Sr."/>
            <person name="Liu X."/>
            <person name="Shao Z."/>
        </authorList>
    </citation>
    <scope>NUCLEOTIDE SEQUENCE [LARGE SCALE GENOMIC DNA]</scope>
    <source>
        <strain evidence="3 4">CIC4N-9</strain>
    </source>
</reference>
<dbReference type="OrthoDB" id="580912at2"/>
<protein>
    <recommendedName>
        <fullName evidence="5">DUF4139 domain-containing protein</fullName>
    </recommendedName>
</protein>
<feature type="signal peptide" evidence="2">
    <location>
        <begin position="1"/>
        <end position="28"/>
    </location>
</feature>
<dbReference type="AlphaFoldDB" id="A0A2U2C8K4"/>
<dbReference type="PANTHER" id="PTHR38075:SF1">
    <property type="entry name" value="DUF4139 DOMAIN-CONTAINING PROTEIN"/>
    <property type="match status" value="1"/>
</dbReference>
<dbReference type="RefSeq" id="WP_109533688.1">
    <property type="nucleotide sequence ID" value="NZ_QEYD01000007.1"/>
</dbReference>
<keyword evidence="2" id="KW-0732">Signal</keyword>
<evidence type="ECO:0000313" key="4">
    <source>
        <dbReference type="Proteomes" id="UP000244940"/>
    </source>
</evidence>
<evidence type="ECO:0000313" key="3">
    <source>
        <dbReference type="EMBL" id="PWE28181.1"/>
    </source>
</evidence>
<evidence type="ECO:0000256" key="1">
    <source>
        <dbReference type="SAM" id="Coils"/>
    </source>
</evidence>
<feature type="coiled-coil region" evidence="1">
    <location>
        <begin position="553"/>
        <end position="601"/>
    </location>
</feature>
<proteinExistence type="predicted"/>
<accession>A0A2U2C8K4</accession>
<name>A0A2U2C8K4_9RHOB</name>
<keyword evidence="4" id="KW-1185">Reference proteome</keyword>
<evidence type="ECO:0008006" key="5">
    <source>
        <dbReference type="Google" id="ProtNLM"/>
    </source>
</evidence>
<dbReference type="GeneID" id="94365730"/>
<comment type="caution">
    <text evidence="3">The sequence shown here is derived from an EMBL/GenBank/DDBJ whole genome shotgun (WGS) entry which is preliminary data.</text>
</comment>
<keyword evidence="1" id="KW-0175">Coiled coil</keyword>
<dbReference type="Proteomes" id="UP000244940">
    <property type="component" value="Unassembled WGS sequence"/>
</dbReference>